<sequence length="470" mass="54385">MKPFIHLFKTPKNYYFYDVNKNENVRIEHSLYQYLNNMMSGSNKIDINNELEDKLKDLKEGGYLSDNRVKEIKHPTTDSLGLYLERQTDMLILQLTQSCNLRCSYCNYTSNNGTERVHNSANKMSWDLAKQSIDYYIEKSVDSQQITINFYGGEPLLEFELLKKCVDYVNQVFKGKGRNFHMTTNATLLDDEKARYLNDNNFNLVISLDGTKTINDRNRKFANGKGSVFESVITNIENISKYYQNLFSNLCINMVLDPSATFENYIKVFDEFEFLKSVRVMSSIVDDSSLVNKNQVSLEFIESYDYYSFLSYLHMLGRVNLKDKFYLLSNYLMQCTEVLEGLTNSVRLGKVYAPSGPCLPGKQRLMVNAEGKMLPCERVSEIIEKNHLGNIQNGIDLERALRILNVAKSNEDTCKNCFAFRHCSLCAKAYECASISKDILKESCNRCRDSFHDKLVDMEILNEIRYDNLL</sequence>
<comment type="caution">
    <text evidence="9">The sequence shown here is derived from an EMBL/GenBank/DDBJ whole genome shotgun (WGS) entry which is preliminary data.</text>
</comment>
<comment type="similarity">
    <text evidence="7">Belongs to the radical SAM superfamily. Anaerobic sulfatase-maturating enzyme family.</text>
</comment>
<protein>
    <submittedName>
        <fullName evidence="9">Radical SAM protein</fullName>
    </submittedName>
</protein>
<evidence type="ECO:0000256" key="1">
    <source>
        <dbReference type="ARBA" id="ARBA00001966"/>
    </source>
</evidence>
<gene>
    <name evidence="9" type="ORF">FYJ83_08975</name>
</gene>
<name>A0A6N7XJ14_9FIRM</name>
<feature type="domain" description="Radical SAM core" evidence="8">
    <location>
        <begin position="83"/>
        <end position="313"/>
    </location>
</feature>
<dbReference type="GO" id="GO:0051539">
    <property type="term" value="F:4 iron, 4 sulfur cluster binding"/>
    <property type="evidence" value="ECO:0007669"/>
    <property type="project" value="UniProtKB-KW"/>
</dbReference>
<dbReference type="Gene3D" id="3.20.20.70">
    <property type="entry name" value="Aldolase class I"/>
    <property type="match status" value="1"/>
</dbReference>
<dbReference type="GO" id="GO:0016491">
    <property type="term" value="F:oxidoreductase activity"/>
    <property type="evidence" value="ECO:0007669"/>
    <property type="project" value="InterPro"/>
</dbReference>
<dbReference type="InterPro" id="IPR058240">
    <property type="entry name" value="rSAM_sf"/>
</dbReference>
<evidence type="ECO:0000256" key="4">
    <source>
        <dbReference type="ARBA" id="ARBA00022723"/>
    </source>
</evidence>
<evidence type="ECO:0000256" key="7">
    <source>
        <dbReference type="ARBA" id="ARBA00023601"/>
    </source>
</evidence>
<comment type="cofactor">
    <cofactor evidence="1">
        <name>[4Fe-4S] cluster</name>
        <dbReference type="ChEBI" id="CHEBI:49883"/>
    </cofactor>
</comment>
<dbReference type="InterPro" id="IPR000385">
    <property type="entry name" value="MoaA_NifB_PqqE_Fe-S-bd_CS"/>
</dbReference>
<evidence type="ECO:0000259" key="8">
    <source>
        <dbReference type="PROSITE" id="PS51918"/>
    </source>
</evidence>
<evidence type="ECO:0000256" key="5">
    <source>
        <dbReference type="ARBA" id="ARBA00023004"/>
    </source>
</evidence>
<keyword evidence="10" id="KW-1185">Reference proteome</keyword>
<dbReference type="Pfam" id="PF04055">
    <property type="entry name" value="Radical_SAM"/>
    <property type="match status" value="1"/>
</dbReference>
<dbReference type="PROSITE" id="PS51918">
    <property type="entry name" value="RADICAL_SAM"/>
    <property type="match status" value="1"/>
</dbReference>
<dbReference type="GO" id="GO:0046872">
    <property type="term" value="F:metal ion binding"/>
    <property type="evidence" value="ECO:0007669"/>
    <property type="project" value="UniProtKB-KW"/>
</dbReference>
<dbReference type="SFLD" id="SFLDS00029">
    <property type="entry name" value="Radical_SAM"/>
    <property type="match status" value="1"/>
</dbReference>
<dbReference type="SUPFAM" id="SSF102114">
    <property type="entry name" value="Radical SAM enzymes"/>
    <property type="match status" value="1"/>
</dbReference>
<proteinExistence type="inferred from homology"/>
<dbReference type="InterPro" id="IPR013785">
    <property type="entry name" value="Aldolase_TIM"/>
</dbReference>
<reference evidence="9 10" key="1">
    <citation type="submission" date="2019-09" db="EMBL/GenBank/DDBJ databases">
        <title>In-depth cultivation of the pig gut microbiome towards novel bacterial diversity and tailored functional studies.</title>
        <authorList>
            <person name="Wylensek D."/>
            <person name="Hitch T.C.A."/>
            <person name="Clavel T."/>
        </authorList>
    </citation>
    <scope>NUCLEOTIDE SEQUENCE [LARGE SCALE GENOMIC DNA]</scope>
    <source>
        <strain evidence="9 10">WCA3-693-APC-4?</strain>
    </source>
</reference>
<dbReference type="SFLD" id="SFLDG01386">
    <property type="entry name" value="main_SPASM_domain-containing"/>
    <property type="match status" value="1"/>
</dbReference>
<organism evidence="9 10">
    <name type="scientific">Tissierella pigra</name>
    <dbReference type="NCBI Taxonomy" id="2607614"/>
    <lineage>
        <taxon>Bacteria</taxon>
        <taxon>Bacillati</taxon>
        <taxon>Bacillota</taxon>
        <taxon>Tissierellia</taxon>
        <taxon>Tissierellales</taxon>
        <taxon>Tissierellaceae</taxon>
        <taxon>Tissierella</taxon>
    </lineage>
</organism>
<keyword evidence="4" id="KW-0479">Metal-binding</keyword>
<evidence type="ECO:0000313" key="9">
    <source>
        <dbReference type="EMBL" id="MSU01596.1"/>
    </source>
</evidence>
<evidence type="ECO:0000256" key="2">
    <source>
        <dbReference type="ARBA" id="ARBA00022485"/>
    </source>
</evidence>
<keyword evidence="5" id="KW-0408">Iron</keyword>
<dbReference type="Proteomes" id="UP000469523">
    <property type="component" value="Unassembled WGS sequence"/>
</dbReference>
<dbReference type="EMBL" id="VUNQ01000016">
    <property type="protein sequence ID" value="MSU01596.1"/>
    <property type="molecule type" value="Genomic_DNA"/>
</dbReference>
<dbReference type="InterPro" id="IPR023867">
    <property type="entry name" value="Sulphatase_maturase_rSAM"/>
</dbReference>
<dbReference type="PANTHER" id="PTHR43273:SF3">
    <property type="entry name" value="ANAEROBIC SULFATASE-MATURATING ENZYME HOMOLOG ASLB-RELATED"/>
    <property type="match status" value="1"/>
</dbReference>
<dbReference type="CDD" id="cd01335">
    <property type="entry name" value="Radical_SAM"/>
    <property type="match status" value="1"/>
</dbReference>
<dbReference type="SFLD" id="SFLDG01384">
    <property type="entry name" value="thioether_bond_formation_requi"/>
    <property type="match status" value="1"/>
</dbReference>
<dbReference type="RefSeq" id="WP_154440006.1">
    <property type="nucleotide sequence ID" value="NZ_JAHLPJ010000001.1"/>
</dbReference>
<keyword evidence="3" id="KW-0949">S-adenosyl-L-methionine</keyword>
<evidence type="ECO:0000256" key="3">
    <source>
        <dbReference type="ARBA" id="ARBA00022691"/>
    </source>
</evidence>
<dbReference type="PROSITE" id="PS01305">
    <property type="entry name" value="MOAA_NIFB_PQQE"/>
    <property type="match status" value="1"/>
</dbReference>
<keyword evidence="6" id="KW-0411">Iron-sulfur</keyword>
<evidence type="ECO:0000313" key="10">
    <source>
        <dbReference type="Proteomes" id="UP000469523"/>
    </source>
</evidence>
<dbReference type="SFLD" id="SFLDG01067">
    <property type="entry name" value="SPASM/twitch_domain_containing"/>
    <property type="match status" value="1"/>
</dbReference>
<accession>A0A6N7XJ14</accession>
<dbReference type="PANTHER" id="PTHR43273">
    <property type="entry name" value="ANAEROBIC SULFATASE-MATURATING ENZYME HOMOLOG ASLB-RELATED"/>
    <property type="match status" value="1"/>
</dbReference>
<evidence type="ECO:0000256" key="6">
    <source>
        <dbReference type="ARBA" id="ARBA00023014"/>
    </source>
</evidence>
<dbReference type="InterPro" id="IPR007197">
    <property type="entry name" value="rSAM"/>
</dbReference>
<dbReference type="AlphaFoldDB" id="A0A6N7XJ14"/>
<keyword evidence="2" id="KW-0004">4Fe-4S</keyword>